<dbReference type="Proteomes" id="UP000233469">
    <property type="component" value="Unassembled WGS sequence"/>
</dbReference>
<protein>
    <submittedName>
        <fullName evidence="1">Uncharacterized protein</fullName>
    </submittedName>
</protein>
<dbReference type="VEuPathDB" id="FungiDB:FUN_001236"/>
<dbReference type="VEuPathDB" id="FungiDB:RhiirFUN_026703"/>
<reference evidence="1 2" key="2">
    <citation type="submission" date="2017-10" db="EMBL/GenBank/DDBJ databases">
        <title>Extensive intraspecific genome diversity in a model arbuscular mycorrhizal fungus.</title>
        <authorList>
            <person name="Chen E.C.H."/>
            <person name="Morin E."/>
            <person name="Baudet D."/>
            <person name="Noel J."/>
            <person name="Ndikumana S."/>
            <person name="Charron P."/>
            <person name="St-Onge C."/>
            <person name="Giorgi J."/>
            <person name="Grigoriev I.V."/>
            <person name="Roux C."/>
            <person name="Martin F.M."/>
            <person name="Corradi N."/>
        </authorList>
    </citation>
    <scope>NUCLEOTIDE SEQUENCE [LARGE SCALE GENOMIC DNA]</scope>
    <source>
        <strain evidence="1 2">C2</strain>
    </source>
</reference>
<gene>
    <name evidence="1" type="ORF">RhiirC2_783725</name>
</gene>
<name>A0A2N1N0B2_9GLOM</name>
<dbReference type="EMBL" id="LLXL01000982">
    <property type="protein sequence ID" value="PKK67280.1"/>
    <property type="molecule type" value="Genomic_DNA"/>
</dbReference>
<dbReference type="AlphaFoldDB" id="A0A2N1N0B2"/>
<evidence type="ECO:0000313" key="2">
    <source>
        <dbReference type="Proteomes" id="UP000233469"/>
    </source>
</evidence>
<reference evidence="1 2" key="1">
    <citation type="submission" date="2016-04" db="EMBL/GenBank/DDBJ databases">
        <title>Genome analyses suggest a sexual origin of heterokaryosis in a supposedly ancient asexual fungus.</title>
        <authorList>
            <person name="Ropars J."/>
            <person name="Sedzielewska K."/>
            <person name="Noel J."/>
            <person name="Charron P."/>
            <person name="Farinelli L."/>
            <person name="Marton T."/>
            <person name="Kruger M."/>
            <person name="Pelin A."/>
            <person name="Brachmann A."/>
            <person name="Corradi N."/>
        </authorList>
    </citation>
    <scope>NUCLEOTIDE SEQUENCE [LARGE SCALE GENOMIC DNA]</scope>
    <source>
        <strain evidence="1 2">C2</strain>
    </source>
</reference>
<evidence type="ECO:0000313" key="1">
    <source>
        <dbReference type="EMBL" id="PKK67280.1"/>
    </source>
</evidence>
<proteinExistence type="predicted"/>
<dbReference type="VEuPathDB" id="FungiDB:RhiirA1_542562"/>
<accession>A0A2N1N0B2</accession>
<organism evidence="1 2">
    <name type="scientific">Rhizophagus irregularis</name>
    <dbReference type="NCBI Taxonomy" id="588596"/>
    <lineage>
        <taxon>Eukaryota</taxon>
        <taxon>Fungi</taxon>
        <taxon>Fungi incertae sedis</taxon>
        <taxon>Mucoromycota</taxon>
        <taxon>Glomeromycotina</taxon>
        <taxon>Glomeromycetes</taxon>
        <taxon>Glomerales</taxon>
        <taxon>Glomeraceae</taxon>
        <taxon>Rhizophagus</taxon>
    </lineage>
</organism>
<sequence>MTEFCPSIMKMWILLEGLPSPLKLGADVTKVSDLNDFKGILSSKFKELKGVRLHNIIFWGNDNIPIRPGTEFQSLAEETTDENRSKRNVYFVNYGTEIWNAYNFNTIVKSQTAQEDNNVVLKLKVLIKGQKKYSDWNLKAVFKDILRRQTYGSLADMQKFYMKEYAPLDPPFTGEELKDFVT</sequence>
<comment type="caution">
    <text evidence="1">The sequence shown here is derived from an EMBL/GenBank/DDBJ whole genome shotgun (WGS) entry which is preliminary data.</text>
</comment>